<dbReference type="InterPro" id="IPR042307">
    <property type="entry name" value="Reeler_sf"/>
</dbReference>
<dbReference type="PANTHER" id="PTHR45828">
    <property type="entry name" value="CYTOCHROME B561/FERRIC REDUCTASE TRANSMEMBRANE"/>
    <property type="match status" value="1"/>
</dbReference>
<proteinExistence type="predicted"/>
<dbReference type="Gene3D" id="2.60.40.4060">
    <property type="entry name" value="Reeler domain"/>
    <property type="match status" value="1"/>
</dbReference>
<dbReference type="PANTHER" id="PTHR45828:SF33">
    <property type="entry name" value="DOMON DOMAIN-CONTAINING PROTEIN"/>
    <property type="match status" value="1"/>
</dbReference>
<dbReference type="Proteomes" id="UP001152795">
    <property type="component" value="Unassembled WGS sequence"/>
</dbReference>
<dbReference type="CDD" id="cd08544">
    <property type="entry name" value="Reeler"/>
    <property type="match status" value="1"/>
</dbReference>
<accession>A0A6S7FRQ8</accession>
<dbReference type="OrthoDB" id="2419613at2759"/>
<dbReference type="InterPro" id="IPR051237">
    <property type="entry name" value="Ferric-chelate_Red/DefProt"/>
</dbReference>
<reference evidence="1" key="1">
    <citation type="submission" date="2020-04" db="EMBL/GenBank/DDBJ databases">
        <authorList>
            <person name="Alioto T."/>
            <person name="Alioto T."/>
            <person name="Gomez Garrido J."/>
        </authorList>
    </citation>
    <scope>NUCLEOTIDE SEQUENCE</scope>
    <source>
        <strain evidence="1">A484AB</strain>
    </source>
</reference>
<protein>
    <submittedName>
        <fullName evidence="1">Uncharacterized protein</fullName>
    </submittedName>
</protein>
<dbReference type="GO" id="GO:0016020">
    <property type="term" value="C:membrane"/>
    <property type="evidence" value="ECO:0007669"/>
    <property type="project" value="TreeGrafter"/>
</dbReference>
<dbReference type="PROSITE" id="PS51019">
    <property type="entry name" value="REELIN"/>
    <property type="match status" value="1"/>
</dbReference>
<keyword evidence="2" id="KW-1185">Reference proteome</keyword>
<organism evidence="1 2">
    <name type="scientific">Paramuricea clavata</name>
    <name type="common">Red gorgonian</name>
    <name type="synonym">Violescent sea-whip</name>
    <dbReference type="NCBI Taxonomy" id="317549"/>
    <lineage>
        <taxon>Eukaryota</taxon>
        <taxon>Metazoa</taxon>
        <taxon>Cnidaria</taxon>
        <taxon>Anthozoa</taxon>
        <taxon>Octocorallia</taxon>
        <taxon>Malacalcyonacea</taxon>
        <taxon>Plexauridae</taxon>
        <taxon>Paramuricea</taxon>
    </lineage>
</organism>
<dbReference type="EMBL" id="CACRXK020000024">
    <property type="protein sequence ID" value="CAB3977001.1"/>
    <property type="molecule type" value="Genomic_DNA"/>
</dbReference>
<evidence type="ECO:0000313" key="2">
    <source>
        <dbReference type="Proteomes" id="UP001152795"/>
    </source>
</evidence>
<name>A0A6S7FRQ8_PARCT</name>
<gene>
    <name evidence="1" type="ORF">PACLA_8A075504</name>
</gene>
<dbReference type="Pfam" id="PF02014">
    <property type="entry name" value="Reeler"/>
    <property type="match status" value="1"/>
</dbReference>
<comment type="caution">
    <text evidence="1">The sequence shown here is derived from an EMBL/GenBank/DDBJ whole genome shotgun (WGS) entry which is preliminary data.</text>
</comment>
<evidence type="ECO:0000313" key="1">
    <source>
        <dbReference type="EMBL" id="CAB3977001.1"/>
    </source>
</evidence>
<dbReference type="AlphaFoldDB" id="A0A6S7FRQ8"/>
<dbReference type="InterPro" id="IPR002861">
    <property type="entry name" value="Reeler_dom"/>
</dbReference>
<sequence>MMTKCVYAILVLVKLLSVREGHAYETGAPPKACPTLTPGHGMQLTGNNPFTISVQRILPAVLHVTVSSSDNSDFQGFMLQAREVGSNTPLANFQSPPDHTQLIKCTQDADTATHSDITPKKSVTFMWVPTPGKTAKFRFHATVAINKANYWKGIVSDEIDLPLVIITQQPSTTSGSTGTPMSVALPSTDSQTVKTVATQPPPATIDTTQTVNGSVAQTTVTMTTTPSKAPASTSTLTLLVTNLILFTSVLLL</sequence>